<protein>
    <submittedName>
        <fullName evidence="1">Uncharacterized protein</fullName>
    </submittedName>
</protein>
<sequence length="72" mass="8130">MSWRKKPVSNISRNTFTPAETALFGRVFESGRVDGETEDQKEARASRILANYMAGITDETELIELSRKPLGR</sequence>
<proteinExistence type="predicted"/>
<gene>
    <name evidence="1" type="ORF">EH240_29310</name>
</gene>
<keyword evidence="2" id="KW-1185">Reference proteome</keyword>
<dbReference type="OrthoDB" id="8094766at2"/>
<name>A0A3P3F4F3_9HYPH</name>
<reference evidence="1 2" key="1">
    <citation type="submission" date="2018-11" db="EMBL/GenBank/DDBJ databases">
        <title>the genome of Mesorhizobium tamadayense DSM 28320.</title>
        <authorList>
            <person name="Gao J."/>
        </authorList>
    </citation>
    <scope>NUCLEOTIDE SEQUENCE [LARGE SCALE GENOMIC DNA]</scope>
    <source>
        <strain evidence="1 2">DSM 28320</strain>
    </source>
</reference>
<dbReference type="RefSeq" id="WP_125005117.1">
    <property type="nucleotide sequence ID" value="NZ_RQXT01000050.1"/>
</dbReference>
<comment type="caution">
    <text evidence="1">The sequence shown here is derived from an EMBL/GenBank/DDBJ whole genome shotgun (WGS) entry which is preliminary data.</text>
</comment>
<dbReference type="AlphaFoldDB" id="A0A3P3F4F3"/>
<evidence type="ECO:0000313" key="1">
    <source>
        <dbReference type="EMBL" id="RRH93523.1"/>
    </source>
</evidence>
<dbReference type="EMBL" id="RQXT01000050">
    <property type="protein sequence ID" value="RRH93523.1"/>
    <property type="molecule type" value="Genomic_DNA"/>
</dbReference>
<accession>A0A3P3F4F3</accession>
<evidence type="ECO:0000313" key="2">
    <source>
        <dbReference type="Proteomes" id="UP000273786"/>
    </source>
</evidence>
<organism evidence="1 2">
    <name type="scientific">Mesorhizobium tamadayense</name>
    <dbReference type="NCBI Taxonomy" id="425306"/>
    <lineage>
        <taxon>Bacteria</taxon>
        <taxon>Pseudomonadati</taxon>
        <taxon>Pseudomonadota</taxon>
        <taxon>Alphaproteobacteria</taxon>
        <taxon>Hyphomicrobiales</taxon>
        <taxon>Phyllobacteriaceae</taxon>
        <taxon>Mesorhizobium</taxon>
    </lineage>
</organism>
<dbReference type="Proteomes" id="UP000273786">
    <property type="component" value="Unassembled WGS sequence"/>
</dbReference>